<dbReference type="InterPro" id="IPR013162">
    <property type="entry name" value="CD80_C2-set"/>
</dbReference>
<proteinExistence type="predicted"/>
<dbReference type="PROSITE" id="PS50835">
    <property type="entry name" value="IG_LIKE"/>
    <property type="match status" value="1"/>
</dbReference>
<dbReference type="InterPro" id="IPR007110">
    <property type="entry name" value="Ig-like_dom"/>
</dbReference>
<dbReference type="EMBL" id="BPLQ01013242">
    <property type="protein sequence ID" value="GIY70876.1"/>
    <property type="molecule type" value="Genomic_DNA"/>
</dbReference>
<gene>
    <name evidence="3" type="ORF">CDAR_248881</name>
</gene>
<accession>A0AAV4VM03</accession>
<keyword evidence="4" id="KW-1185">Reference proteome</keyword>
<dbReference type="Proteomes" id="UP001054837">
    <property type="component" value="Unassembled WGS sequence"/>
</dbReference>
<evidence type="ECO:0000256" key="1">
    <source>
        <dbReference type="ARBA" id="ARBA00023157"/>
    </source>
</evidence>
<dbReference type="PANTHER" id="PTHR21261">
    <property type="entry name" value="BEAT PROTEIN"/>
    <property type="match status" value="1"/>
</dbReference>
<dbReference type="AlphaFoldDB" id="A0AAV4VM03"/>
<protein>
    <recommendedName>
        <fullName evidence="2">Ig-like domain-containing protein</fullName>
    </recommendedName>
</protein>
<organism evidence="3 4">
    <name type="scientific">Caerostris darwini</name>
    <dbReference type="NCBI Taxonomy" id="1538125"/>
    <lineage>
        <taxon>Eukaryota</taxon>
        <taxon>Metazoa</taxon>
        <taxon>Ecdysozoa</taxon>
        <taxon>Arthropoda</taxon>
        <taxon>Chelicerata</taxon>
        <taxon>Arachnida</taxon>
        <taxon>Araneae</taxon>
        <taxon>Araneomorphae</taxon>
        <taxon>Entelegynae</taxon>
        <taxon>Araneoidea</taxon>
        <taxon>Araneidae</taxon>
        <taxon>Caerostris</taxon>
    </lineage>
</organism>
<evidence type="ECO:0000259" key="2">
    <source>
        <dbReference type="PROSITE" id="PS50835"/>
    </source>
</evidence>
<dbReference type="InterPro" id="IPR013783">
    <property type="entry name" value="Ig-like_fold"/>
</dbReference>
<dbReference type="Pfam" id="PF08205">
    <property type="entry name" value="C2-set_2"/>
    <property type="match status" value="1"/>
</dbReference>
<comment type="caution">
    <text evidence="3">The sequence shown here is derived from an EMBL/GenBank/DDBJ whole genome shotgun (WGS) entry which is preliminary data.</text>
</comment>
<feature type="domain" description="Ig-like" evidence="2">
    <location>
        <begin position="86"/>
        <end position="128"/>
    </location>
</feature>
<sequence>MNSLKQICCLVNLRSGQNYVYSLYSEVNLFPNLTLIPQDSARKFLPQLSFEQQKKEVHCKQKQCETRMRRGKRRMLFSRMLPTEGPKITGGVSKYRVGDTVYVNCTSSKSKPAATLRWYINDELVRIP</sequence>
<reference evidence="3 4" key="1">
    <citation type="submission" date="2021-06" db="EMBL/GenBank/DDBJ databases">
        <title>Caerostris darwini draft genome.</title>
        <authorList>
            <person name="Kono N."/>
            <person name="Arakawa K."/>
        </authorList>
    </citation>
    <scope>NUCLEOTIDE SEQUENCE [LARGE SCALE GENOMIC DNA]</scope>
</reference>
<evidence type="ECO:0000313" key="4">
    <source>
        <dbReference type="Proteomes" id="UP001054837"/>
    </source>
</evidence>
<name>A0AAV4VM03_9ARAC</name>
<evidence type="ECO:0000313" key="3">
    <source>
        <dbReference type="EMBL" id="GIY70876.1"/>
    </source>
</evidence>
<dbReference type="PANTHER" id="PTHR21261:SF15">
    <property type="entry name" value="BEATEN PATH IIIA, ISOFORM D-RELATED"/>
    <property type="match status" value="1"/>
</dbReference>
<dbReference type="Gene3D" id="2.60.40.10">
    <property type="entry name" value="Immunoglobulins"/>
    <property type="match status" value="1"/>
</dbReference>
<keyword evidence="1" id="KW-1015">Disulfide bond</keyword>